<dbReference type="PROSITE" id="PS52016">
    <property type="entry name" value="TONB_DEPENDENT_REC_3"/>
    <property type="match status" value="1"/>
</dbReference>
<dbReference type="InterPro" id="IPR039426">
    <property type="entry name" value="TonB-dep_rcpt-like"/>
</dbReference>
<evidence type="ECO:0000256" key="13">
    <source>
        <dbReference type="ARBA" id="ARBA00023237"/>
    </source>
</evidence>
<evidence type="ECO:0000256" key="3">
    <source>
        <dbReference type="ARBA" id="ARBA00022448"/>
    </source>
</evidence>
<feature type="domain" description="TonB-dependent receptor plug" evidence="20">
    <location>
        <begin position="58"/>
        <end position="153"/>
    </location>
</feature>
<dbReference type="NCBIfam" id="TIGR01783">
    <property type="entry name" value="TonB-siderophor"/>
    <property type="match status" value="1"/>
</dbReference>
<evidence type="ECO:0000256" key="8">
    <source>
        <dbReference type="ARBA" id="ARBA00023004"/>
    </source>
</evidence>
<dbReference type="CDD" id="cd01347">
    <property type="entry name" value="ligand_gated_channel"/>
    <property type="match status" value="1"/>
</dbReference>
<evidence type="ECO:0000256" key="11">
    <source>
        <dbReference type="ARBA" id="ARBA00023136"/>
    </source>
</evidence>
<feature type="short sequence motif" description="TonB C-terminal box" evidence="16">
    <location>
        <begin position="686"/>
        <end position="703"/>
    </location>
</feature>
<keyword evidence="22" id="KW-1185">Reference proteome</keyword>
<dbReference type="Pfam" id="PF07715">
    <property type="entry name" value="Plug"/>
    <property type="match status" value="1"/>
</dbReference>
<dbReference type="RefSeq" id="WP_341627623.1">
    <property type="nucleotide sequence ID" value="NZ_JBAKBA010000014.1"/>
</dbReference>
<evidence type="ECO:0000256" key="14">
    <source>
        <dbReference type="PROSITE-ProRule" id="PRU01360"/>
    </source>
</evidence>
<dbReference type="Gene3D" id="2.40.170.20">
    <property type="entry name" value="TonB-dependent receptor, beta-barrel domain"/>
    <property type="match status" value="1"/>
</dbReference>
<evidence type="ECO:0000256" key="5">
    <source>
        <dbReference type="ARBA" id="ARBA00022496"/>
    </source>
</evidence>
<keyword evidence="9" id="KW-0406">Ion transport</keyword>
<keyword evidence="10 15" id="KW-0798">TonB box</keyword>
<keyword evidence="7 18" id="KW-0732">Signal</keyword>
<comment type="similarity">
    <text evidence="2 14 17">Belongs to the TonB-dependent receptor family.</text>
</comment>
<keyword evidence="5" id="KW-0410">Iron transport</keyword>
<dbReference type="PROSITE" id="PS01156">
    <property type="entry name" value="TONB_DEPENDENT_REC_2"/>
    <property type="match status" value="1"/>
</dbReference>
<keyword evidence="3 14" id="KW-0813">Transport</keyword>
<dbReference type="PROSITE" id="PS00430">
    <property type="entry name" value="TONB_DEPENDENT_REC_1"/>
    <property type="match status" value="1"/>
</dbReference>
<evidence type="ECO:0000256" key="18">
    <source>
        <dbReference type="SAM" id="SignalP"/>
    </source>
</evidence>
<keyword evidence="4 14" id="KW-1134">Transmembrane beta strand</keyword>
<evidence type="ECO:0000256" key="17">
    <source>
        <dbReference type="RuleBase" id="RU003357"/>
    </source>
</evidence>
<keyword evidence="8" id="KW-0408">Iron</keyword>
<evidence type="ECO:0000256" key="2">
    <source>
        <dbReference type="ARBA" id="ARBA00009810"/>
    </source>
</evidence>
<evidence type="ECO:0000259" key="19">
    <source>
        <dbReference type="Pfam" id="PF00593"/>
    </source>
</evidence>
<dbReference type="InterPro" id="IPR010916">
    <property type="entry name" value="TonB_box_CS"/>
</dbReference>
<keyword evidence="11 14" id="KW-0472">Membrane</keyword>
<keyword evidence="6 14" id="KW-0812">Transmembrane</keyword>
<dbReference type="EMBL" id="JBAKBA010000014">
    <property type="protein sequence ID" value="MEL0659022.1"/>
    <property type="molecule type" value="Genomic_DNA"/>
</dbReference>
<keyword evidence="12 21" id="KW-0675">Receptor</keyword>
<dbReference type="PANTHER" id="PTHR32552:SF68">
    <property type="entry name" value="FERRICHROME OUTER MEMBRANE TRANSPORTER_PHAGE RECEPTOR"/>
    <property type="match status" value="1"/>
</dbReference>
<gene>
    <name evidence="21" type="ORF">V6255_07700</name>
</gene>
<evidence type="ECO:0000259" key="20">
    <source>
        <dbReference type="Pfam" id="PF07715"/>
    </source>
</evidence>
<dbReference type="Proteomes" id="UP001366060">
    <property type="component" value="Unassembled WGS sequence"/>
</dbReference>
<comment type="caution">
    <text evidence="21">The sequence shown here is derived from an EMBL/GenBank/DDBJ whole genome shotgun (WGS) entry which is preliminary data.</text>
</comment>
<feature type="signal peptide" evidence="18">
    <location>
        <begin position="1"/>
        <end position="24"/>
    </location>
</feature>
<evidence type="ECO:0000256" key="4">
    <source>
        <dbReference type="ARBA" id="ARBA00022452"/>
    </source>
</evidence>
<evidence type="ECO:0000256" key="9">
    <source>
        <dbReference type="ARBA" id="ARBA00023065"/>
    </source>
</evidence>
<dbReference type="PANTHER" id="PTHR32552">
    <property type="entry name" value="FERRICHROME IRON RECEPTOR-RELATED"/>
    <property type="match status" value="1"/>
</dbReference>
<evidence type="ECO:0000256" key="12">
    <source>
        <dbReference type="ARBA" id="ARBA00023170"/>
    </source>
</evidence>
<dbReference type="Pfam" id="PF00593">
    <property type="entry name" value="TonB_dep_Rec_b-barrel"/>
    <property type="match status" value="1"/>
</dbReference>
<accession>A0ABU9HAV7</accession>
<organism evidence="21 22">
    <name type="scientific">Psychromonas arctica</name>
    <dbReference type="NCBI Taxonomy" id="168275"/>
    <lineage>
        <taxon>Bacteria</taxon>
        <taxon>Pseudomonadati</taxon>
        <taxon>Pseudomonadota</taxon>
        <taxon>Gammaproteobacteria</taxon>
        <taxon>Alteromonadales</taxon>
        <taxon>Psychromonadaceae</taxon>
        <taxon>Psychromonas</taxon>
    </lineage>
</organism>
<feature type="short sequence motif" description="TonB box" evidence="15">
    <location>
        <begin position="32"/>
        <end position="38"/>
    </location>
</feature>
<dbReference type="InterPro" id="IPR000531">
    <property type="entry name" value="Beta-barrel_TonB"/>
</dbReference>
<name>A0ABU9HAV7_9GAMM</name>
<feature type="domain" description="TonB-dependent receptor-like beta-barrel" evidence="19">
    <location>
        <begin position="240"/>
        <end position="672"/>
    </location>
</feature>
<sequence>MKFAINPVTQSLVLILGLSSYSYAEEVTELDTMIVVGQQNSYLNPEVSTATKSNVDPLDTPLTVNVINQQFLEDIRAESLEDAYGYTTGLSRSGTNANSFTLRGIASDLNSIQVNGLPGLASRFGSPTTANVEQVEILKGPASILYGQIQPGGLVNIITKKPQDVASLRFDVSSNSYSTGVSEFGEDNSFTGTVDATGPLNDQKTWLYRFIVSAEDTNSYRQDVDTQNYYLFPTLTYRPNTETEVTFGLELQSETRVPDDGLAVLNHDINQISSFDTHYQSADDTAEDKGLVAFATFNTMVTDNFDVTVDWRSVWHEDTRSVYETRSVDNDTNTVTLRDRDNENERQYHFVDARTTGSLWWGGVEHQLLAGVNVGYEERDFKRQTNPTSDVDFYDPDDLTSRTGNYTTLNHRVTEFVNYGAYLQDTIYLNESWTLMAGLRYSRQDVDFERVDTGFTDSSSSDAFVSQGGIVYHLTEATSLYASYGESFNPNSIEDKDVNGDNFDPEEGRQYEVGAKTNLFNDKTNLTIAYFDIKKTNVVEENLVTGEDELLGGIKSTGVEVELLMMPVENWQIKLGYAYVDARISDNPDDNIEGNRTPASALHDAYVWTKYNFPYQIANGTVGTTLGANYESSRYTDEDSTDRVKLPGYTTFDLGLHYEIKQYRASLNVENIFDETYYIAGSSDSSIYGGDPRNITFSLSGKF</sequence>
<evidence type="ECO:0000313" key="21">
    <source>
        <dbReference type="EMBL" id="MEL0659022.1"/>
    </source>
</evidence>
<keyword evidence="13 14" id="KW-0998">Cell outer membrane</keyword>
<evidence type="ECO:0000256" key="15">
    <source>
        <dbReference type="PROSITE-ProRule" id="PRU10143"/>
    </source>
</evidence>
<dbReference type="InterPro" id="IPR010105">
    <property type="entry name" value="TonB_sidphr_rcpt"/>
</dbReference>
<evidence type="ECO:0000256" key="10">
    <source>
        <dbReference type="ARBA" id="ARBA00023077"/>
    </source>
</evidence>
<evidence type="ECO:0000256" key="16">
    <source>
        <dbReference type="PROSITE-ProRule" id="PRU10144"/>
    </source>
</evidence>
<comment type="subcellular location">
    <subcellularLocation>
        <location evidence="1 14">Cell outer membrane</location>
        <topology evidence="1 14">Multi-pass membrane protein</topology>
    </subcellularLocation>
</comment>
<protein>
    <submittedName>
        <fullName evidence="21">TonB-dependent siderophore receptor</fullName>
    </submittedName>
</protein>
<evidence type="ECO:0000256" key="1">
    <source>
        <dbReference type="ARBA" id="ARBA00004571"/>
    </source>
</evidence>
<feature type="chain" id="PRO_5046513226" evidence="18">
    <location>
        <begin position="25"/>
        <end position="703"/>
    </location>
</feature>
<evidence type="ECO:0000313" key="22">
    <source>
        <dbReference type="Proteomes" id="UP001366060"/>
    </source>
</evidence>
<evidence type="ECO:0000256" key="6">
    <source>
        <dbReference type="ARBA" id="ARBA00022692"/>
    </source>
</evidence>
<dbReference type="InterPro" id="IPR036942">
    <property type="entry name" value="Beta-barrel_TonB_sf"/>
</dbReference>
<dbReference type="SUPFAM" id="SSF56935">
    <property type="entry name" value="Porins"/>
    <property type="match status" value="1"/>
</dbReference>
<dbReference type="InterPro" id="IPR037066">
    <property type="entry name" value="Plug_dom_sf"/>
</dbReference>
<dbReference type="Gene3D" id="2.170.130.10">
    <property type="entry name" value="TonB-dependent receptor, plug domain"/>
    <property type="match status" value="1"/>
</dbReference>
<evidence type="ECO:0000256" key="7">
    <source>
        <dbReference type="ARBA" id="ARBA00022729"/>
    </source>
</evidence>
<proteinExistence type="inferred from homology"/>
<reference evidence="21 22" key="1">
    <citation type="submission" date="2024-02" db="EMBL/GenBank/DDBJ databases">
        <title>Bacteria isolated from the canopy kelp, Nereocystis luetkeana.</title>
        <authorList>
            <person name="Pfister C.A."/>
            <person name="Younker I.T."/>
            <person name="Light S.H."/>
        </authorList>
    </citation>
    <scope>NUCLEOTIDE SEQUENCE [LARGE SCALE GENOMIC DNA]</scope>
    <source>
        <strain evidence="21 22">TI.2.07</strain>
    </source>
</reference>
<dbReference type="InterPro" id="IPR012910">
    <property type="entry name" value="Plug_dom"/>
</dbReference>
<dbReference type="InterPro" id="IPR010917">
    <property type="entry name" value="TonB_rcpt_CS"/>
</dbReference>